<dbReference type="Gene3D" id="4.10.950.10">
    <property type="entry name" value="Ribosomal protein L2, domain 3"/>
    <property type="match status" value="1"/>
</dbReference>
<dbReference type="InterPro" id="IPR022666">
    <property type="entry name" value="Ribosomal_uL2_RNA-bd_dom"/>
</dbReference>
<dbReference type="InterPro" id="IPR005880">
    <property type="entry name" value="Ribosomal_uL2_bac/org-type"/>
</dbReference>
<protein>
    <recommendedName>
        <fullName evidence="4">Large ribosomal subunit protein uL2</fullName>
    </recommendedName>
</protein>
<dbReference type="PANTHER" id="PTHR13691">
    <property type="entry name" value="RIBOSOMAL PROTEIN L2"/>
    <property type="match status" value="1"/>
</dbReference>
<evidence type="ECO:0000313" key="9">
    <source>
        <dbReference type="Proteomes" id="UP001055955"/>
    </source>
</evidence>
<dbReference type="SUPFAM" id="SSF50249">
    <property type="entry name" value="Nucleic acid-binding proteins"/>
    <property type="match status" value="1"/>
</dbReference>
<dbReference type="NCBIfam" id="TIGR01171">
    <property type="entry name" value="rplB_bact"/>
    <property type="match status" value="1"/>
</dbReference>
<dbReference type="InterPro" id="IPR012340">
    <property type="entry name" value="NA-bd_OB-fold"/>
</dbReference>
<sequence>MIKESTYIKVKRPVTPGQRGAQSIKHTHLSKEGPLKSLLSSKKGIKQGGRNSNGRITVRHRSSRLHRSKLRDVDFKRNSNDNIVAKVHCIEYDPHRTAHIARICYLDGTWSYILAPKGLRAGDEVMSGSGARLEVGHTLALDAIPVGTVIHNVEMRPGKGGQIARSAGSYVSLLGKEDKYAIVRLRSGETRKVLLTCRATIGEVSNSEHNLRKYGKAGAKRWIGIRPTVRGVVMNPVDHPMGGGEGRTSGGRHPCSPWGWKTKGKKTRSNKRTDVFILKSRRKSKEKRGS</sequence>
<dbReference type="InterPro" id="IPR022669">
    <property type="entry name" value="Ribosomal_uL2_C"/>
</dbReference>
<keyword evidence="9" id="KW-1185">Reference proteome</keyword>
<dbReference type="SMART" id="SM01382">
    <property type="entry name" value="Ribosomal_L2_C"/>
    <property type="match status" value="1"/>
</dbReference>
<name>A0ABY5DKE7_9GAMM</name>
<evidence type="ECO:0000256" key="3">
    <source>
        <dbReference type="ARBA" id="ARBA00023274"/>
    </source>
</evidence>
<reference evidence="8 9" key="1">
    <citation type="journal article" date="2022" name="Nat. Microbiol.">
        <title>The microbiome of a bacterivorous marine choanoflagellate contains a resource-demanding obligate bacterial associate.</title>
        <authorList>
            <person name="Needham D.M."/>
            <person name="Poirier C."/>
            <person name="Bachy C."/>
            <person name="George E.E."/>
            <person name="Wilken S."/>
            <person name="Yung C.C.M."/>
            <person name="Limardo A.J."/>
            <person name="Morando M."/>
            <person name="Sudek L."/>
            <person name="Malmstrom R.R."/>
            <person name="Keeling P.J."/>
            <person name="Santoro A.E."/>
            <person name="Worden A.Z."/>
        </authorList>
    </citation>
    <scope>NUCLEOTIDE SEQUENCE [LARGE SCALE GENOMIC DNA]</scope>
    <source>
        <strain evidence="8 9">Comchoano-1</strain>
    </source>
</reference>
<dbReference type="PIRSF" id="PIRSF002158">
    <property type="entry name" value="Ribosomal_L2"/>
    <property type="match status" value="1"/>
</dbReference>
<dbReference type="SMART" id="SM01383">
    <property type="entry name" value="Ribosomal_L2"/>
    <property type="match status" value="1"/>
</dbReference>
<evidence type="ECO:0000256" key="5">
    <source>
        <dbReference type="SAM" id="MobiDB-lite"/>
    </source>
</evidence>
<feature type="region of interest" description="Disordered" evidence="5">
    <location>
        <begin position="234"/>
        <end position="272"/>
    </location>
</feature>
<feature type="region of interest" description="Disordered" evidence="5">
    <location>
        <begin position="38"/>
        <end position="63"/>
    </location>
</feature>
<dbReference type="Pfam" id="PF03947">
    <property type="entry name" value="Ribosomal_L2_C"/>
    <property type="match status" value="1"/>
</dbReference>
<dbReference type="PROSITE" id="PS00467">
    <property type="entry name" value="RIBOSOMAL_L2"/>
    <property type="match status" value="1"/>
</dbReference>
<keyword evidence="2 4" id="KW-0689">Ribosomal protein</keyword>
<dbReference type="EMBL" id="CP092900">
    <property type="protein sequence ID" value="UTC24295.1"/>
    <property type="molecule type" value="Genomic_DNA"/>
</dbReference>
<dbReference type="RefSeq" id="WP_258568079.1">
    <property type="nucleotide sequence ID" value="NZ_CP092900.1"/>
</dbReference>
<gene>
    <name evidence="4 8" type="primary">rplB</name>
    <name evidence="8" type="ORF">MMH89_03530</name>
</gene>
<keyword evidence="4" id="KW-0699">rRNA-binding</keyword>
<comment type="function">
    <text evidence="4">One of the primary rRNA binding proteins. Required for association of the 30S and 50S subunits to form the 70S ribosome, for tRNA binding and peptide bond formation. It has been suggested to have peptidyltransferase activity; this is somewhat controversial. Makes several contacts with the 16S rRNA in the 70S ribosome.</text>
</comment>
<dbReference type="InterPro" id="IPR002171">
    <property type="entry name" value="Ribosomal_uL2"/>
</dbReference>
<evidence type="ECO:0000256" key="1">
    <source>
        <dbReference type="ARBA" id="ARBA00005636"/>
    </source>
</evidence>
<dbReference type="Gene3D" id="2.30.30.30">
    <property type="match status" value="1"/>
</dbReference>
<proteinExistence type="inferred from homology"/>
<feature type="domain" description="Large ribosomal subunit protein uL2 C-terminal" evidence="6">
    <location>
        <begin position="133"/>
        <end position="261"/>
    </location>
</feature>
<dbReference type="InterPro" id="IPR022671">
    <property type="entry name" value="Ribosomal_uL2_CS"/>
</dbReference>
<keyword evidence="3 4" id="KW-0687">Ribonucleoprotein</keyword>
<evidence type="ECO:0000259" key="7">
    <source>
        <dbReference type="SMART" id="SM01383"/>
    </source>
</evidence>
<dbReference type="Gene3D" id="2.40.50.140">
    <property type="entry name" value="Nucleic acid-binding proteins"/>
    <property type="match status" value="1"/>
</dbReference>
<evidence type="ECO:0000259" key="6">
    <source>
        <dbReference type="SMART" id="SM01382"/>
    </source>
</evidence>
<dbReference type="Proteomes" id="UP001055955">
    <property type="component" value="Chromosome"/>
</dbReference>
<evidence type="ECO:0000256" key="2">
    <source>
        <dbReference type="ARBA" id="ARBA00022980"/>
    </source>
</evidence>
<dbReference type="InterPro" id="IPR014722">
    <property type="entry name" value="Rib_uL2_dom2"/>
</dbReference>
<dbReference type="InterPro" id="IPR014726">
    <property type="entry name" value="Ribosomal_uL2_dom3"/>
</dbReference>
<dbReference type="Pfam" id="PF00181">
    <property type="entry name" value="Ribosomal_L2_N"/>
    <property type="match status" value="1"/>
</dbReference>
<evidence type="ECO:0000313" key="8">
    <source>
        <dbReference type="EMBL" id="UTC24295.1"/>
    </source>
</evidence>
<dbReference type="GO" id="GO:0005840">
    <property type="term" value="C:ribosome"/>
    <property type="evidence" value="ECO:0007669"/>
    <property type="project" value="UniProtKB-KW"/>
</dbReference>
<comment type="similarity">
    <text evidence="1 4">Belongs to the universal ribosomal protein uL2 family.</text>
</comment>
<organism evidence="8 9">
    <name type="scientific">Candidatus Comchoanobacter bicostacola</name>
    <dbReference type="NCBI Taxonomy" id="2919598"/>
    <lineage>
        <taxon>Bacteria</taxon>
        <taxon>Pseudomonadati</taxon>
        <taxon>Pseudomonadota</taxon>
        <taxon>Gammaproteobacteria</taxon>
        <taxon>Candidatus Comchoanobacterales</taxon>
        <taxon>Candidatus Comchoanobacteraceae</taxon>
        <taxon>Candidatus Comchoanobacter</taxon>
    </lineage>
</organism>
<comment type="subunit">
    <text evidence="4">Part of the 50S ribosomal subunit. Forms a bridge to the 30S subunit in the 70S ribosome.</text>
</comment>
<keyword evidence="4" id="KW-0694">RNA-binding</keyword>
<accession>A0ABY5DKE7</accession>
<evidence type="ECO:0000256" key="4">
    <source>
        <dbReference type="HAMAP-Rule" id="MF_01320"/>
    </source>
</evidence>
<dbReference type="PANTHER" id="PTHR13691:SF5">
    <property type="entry name" value="LARGE RIBOSOMAL SUBUNIT PROTEIN UL2M"/>
    <property type="match status" value="1"/>
</dbReference>
<dbReference type="SUPFAM" id="SSF50104">
    <property type="entry name" value="Translation proteins SH3-like domain"/>
    <property type="match status" value="1"/>
</dbReference>
<dbReference type="HAMAP" id="MF_01320_B">
    <property type="entry name" value="Ribosomal_uL2_B"/>
    <property type="match status" value="1"/>
</dbReference>
<dbReference type="InterPro" id="IPR008991">
    <property type="entry name" value="Translation_prot_SH3-like_sf"/>
</dbReference>
<feature type="domain" description="Large ribosomal subunit protein uL2 RNA-binding" evidence="7">
    <location>
        <begin position="49"/>
        <end position="127"/>
    </location>
</feature>